<protein>
    <submittedName>
        <fullName evidence="1">Uncharacterized protein</fullName>
    </submittedName>
</protein>
<evidence type="ECO:0000313" key="1">
    <source>
        <dbReference type="EMBL" id="KAF7937620.1"/>
    </source>
</evidence>
<dbReference type="GeneID" id="62228708"/>
<sequence>MNLRGSVERNTKPLTGFRGSSMALEAESLVVQVRHSNGFIEVQHKASHWNRFDICVATHGILVMCFGVPGGDAQLQPYGRAAEFVCLVYITLSALLQVLNQTLLLEVFFKRYMVPEICGQQIVPLACNSLDKVFIIACFNHLQFLYSESPSRFMQGLHFRA</sequence>
<accession>A0ABQ7IZ92</accession>
<comment type="caution">
    <text evidence="1">The sequence shown here is derived from an EMBL/GenBank/DDBJ whole genome shotgun (WGS) entry which is preliminary data.</text>
</comment>
<dbReference type="RefSeq" id="XP_038814538.1">
    <property type="nucleotide sequence ID" value="XM_038949553.1"/>
</dbReference>
<dbReference type="Proteomes" id="UP000783213">
    <property type="component" value="Unassembled WGS sequence"/>
</dbReference>
<name>A0ABQ7IZ92_9HELO</name>
<organism evidence="1 2">
    <name type="scientific">Botrytis deweyae</name>
    <dbReference type="NCBI Taxonomy" id="2478750"/>
    <lineage>
        <taxon>Eukaryota</taxon>
        <taxon>Fungi</taxon>
        <taxon>Dikarya</taxon>
        <taxon>Ascomycota</taxon>
        <taxon>Pezizomycotina</taxon>
        <taxon>Leotiomycetes</taxon>
        <taxon>Helotiales</taxon>
        <taxon>Sclerotiniaceae</taxon>
        <taxon>Botrytis</taxon>
    </lineage>
</organism>
<keyword evidence="2" id="KW-1185">Reference proteome</keyword>
<proteinExistence type="predicted"/>
<gene>
    <name evidence="1" type="ORF">EAE98_001934</name>
</gene>
<evidence type="ECO:0000313" key="2">
    <source>
        <dbReference type="Proteomes" id="UP000783213"/>
    </source>
</evidence>
<reference evidence="1 2" key="1">
    <citation type="journal article" date="2020" name="Genome Biol. Evol.">
        <title>Comparative genomics of Sclerotiniaceae.</title>
        <authorList>
            <person name="Valero Jimenez C.A."/>
            <person name="Steentjes M."/>
            <person name="Scholten O.E."/>
            <person name="Van Kan J.A.L."/>
        </authorList>
    </citation>
    <scope>NUCLEOTIDE SEQUENCE [LARGE SCALE GENOMIC DNA]</scope>
    <source>
        <strain evidence="1 2">B1</strain>
    </source>
</reference>
<dbReference type="EMBL" id="RCSX01000003">
    <property type="protein sequence ID" value="KAF7937620.1"/>
    <property type="molecule type" value="Genomic_DNA"/>
</dbReference>